<organism evidence="3 4">
    <name type="scientific">Luteolibacter rhizosphaerae</name>
    <dbReference type="NCBI Taxonomy" id="2989719"/>
    <lineage>
        <taxon>Bacteria</taxon>
        <taxon>Pseudomonadati</taxon>
        <taxon>Verrucomicrobiota</taxon>
        <taxon>Verrucomicrobiia</taxon>
        <taxon>Verrucomicrobiales</taxon>
        <taxon>Verrucomicrobiaceae</taxon>
        <taxon>Luteolibacter</taxon>
    </lineage>
</organism>
<dbReference type="EMBL" id="JAPDDR010000014">
    <property type="protein sequence ID" value="MCW1916340.1"/>
    <property type="molecule type" value="Genomic_DNA"/>
</dbReference>
<feature type="transmembrane region" description="Helical" evidence="1">
    <location>
        <begin position="81"/>
        <end position="107"/>
    </location>
</feature>
<name>A0ABT3GAU1_9BACT</name>
<proteinExistence type="predicted"/>
<keyword evidence="2" id="KW-0732">Signal</keyword>
<keyword evidence="1" id="KW-1133">Transmembrane helix</keyword>
<keyword evidence="1" id="KW-0812">Transmembrane</keyword>
<keyword evidence="4" id="KW-1185">Reference proteome</keyword>
<feature type="chain" id="PRO_5045172985" evidence="2">
    <location>
        <begin position="24"/>
        <end position="143"/>
    </location>
</feature>
<sequence length="143" mass="15524">MLALLLIASIGYIVSLVTSSAPAPDPENPAPVSRYDHLRPWLLAGMVPLGTLAVMAYLFWISGFATTVQFNAGSSRRMSTWSLWVDLFPLLLILTAISAFANLIWLLRSAFTRGQRHRLPAIACSLGLSVLSFFTVAGNFPSA</sequence>
<feature type="signal peptide" evidence="2">
    <location>
        <begin position="1"/>
        <end position="23"/>
    </location>
</feature>
<feature type="transmembrane region" description="Helical" evidence="1">
    <location>
        <begin position="119"/>
        <end position="140"/>
    </location>
</feature>
<accession>A0ABT3GAU1</accession>
<dbReference type="RefSeq" id="WP_264515914.1">
    <property type="nucleotide sequence ID" value="NZ_JAPDDR010000014.1"/>
</dbReference>
<gene>
    <name evidence="3" type="ORF">OJ996_22315</name>
</gene>
<keyword evidence="1" id="KW-0472">Membrane</keyword>
<evidence type="ECO:0000256" key="1">
    <source>
        <dbReference type="SAM" id="Phobius"/>
    </source>
</evidence>
<reference evidence="3" key="1">
    <citation type="submission" date="2022-10" db="EMBL/GenBank/DDBJ databases">
        <title>Luteolibacter sp. GHJ8, whole genome shotgun sequencing project.</title>
        <authorList>
            <person name="Zhao G."/>
            <person name="Shen L."/>
        </authorList>
    </citation>
    <scope>NUCLEOTIDE SEQUENCE</scope>
    <source>
        <strain evidence="3">GHJ8</strain>
    </source>
</reference>
<comment type="caution">
    <text evidence="3">The sequence shown here is derived from an EMBL/GenBank/DDBJ whole genome shotgun (WGS) entry which is preliminary data.</text>
</comment>
<evidence type="ECO:0000256" key="2">
    <source>
        <dbReference type="SAM" id="SignalP"/>
    </source>
</evidence>
<feature type="transmembrane region" description="Helical" evidence="1">
    <location>
        <begin position="38"/>
        <end position="60"/>
    </location>
</feature>
<dbReference type="Proteomes" id="UP001165653">
    <property type="component" value="Unassembled WGS sequence"/>
</dbReference>
<protein>
    <submittedName>
        <fullName evidence="3">Uncharacterized protein</fullName>
    </submittedName>
</protein>
<evidence type="ECO:0000313" key="3">
    <source>
        <dbReference type="EMBL" id="MCW1916340.1"/>
    </source>
</evidence>
<evidence type="ECO:0000313" key="4">
    <source>
        <dbReference type="Proteomes" id="UP001165653"/>
    </source>
</evidence>